<dbReference type="GO" id="GO:0005886">
    <property type="term" value="C:plasma membrane"/>
    <property type="evidence" value="ECO:0007669"/>
    <property type="project" value="TreeGrafter"/>
</dbReference>
<comment type="catalytic activity">
    <reaction evidence="8">
        <text>a 1,2-diacyl-sn-glycerol + UDP-alpha-D-glucose = a 1,2-diacyl-3-O-(beta-D-glucopyranosyl)-sn-glycerol + UDP + H(+)</text>
        <dbReference type="Rhea" id="RHEA:17285"/>
        <dbReference type="ChEBI" id="CHEBI:15378"/>
        <dbReference type="ChEBI" id="CHEBI:17815"/>
        <dbReference type="ChEBI" id="CHEBI:58223"/>
        <dbReference type="ChEBI" id="CHEBI:58885"/>
        <dbReference type="ChEBI" id="CHEBI:75799"/>
        <dbReference type="EC" id="2.4.1.336"/>
    </reaction>
</comment>
<evidence type="ECO:0000313" key="14">
    <source>
        <dbReference type="EMBL" id="SDF08300.1"/>
    </source>
</evidence>
<dbReference type="FunFam" id="3.90.550.10:FF:000164">
    <property type="entry name" value="Beta-(1-3)-glucosyl transferase"/>
    <property type="match status" value="1"/>
</dbReference>
<dbReference type="SUPFAM" id="SSF53448">
    <property type="entry name" value="Nucleotide-diphospho-sugar transferases"/>
    <property type="match status" value="1"/>
</dbReference>
<evidence type="ECO:0000256" key="1">
    <source>
        <dbReference type="ARBA" id="ARBA00004141"/>
    </source>
</evidence>
<name>A0A1G7I6E1_9FLAO</name>
<evidence type="ECO:0000256" key="11">
    <source>
        <dbReference type="ARBA" id="ARBA00078564"/>
    </source>
</evidence>
<keyword evidence="5" id="KW-0460">Magnesium</keyword>
<proteinExistence type="predicted"/>
<keyword evidence="4 12" id="KW-0812">Transmembrane</keyword>
<dbReference type="InterPro" id="IPR050321">
    <property type="entry name" value="Glycosyltr_2/OpgH_subfam"/>
</dbReference>
<evidence type="ECO:0000256" key="2">
    <source>
        <dbReference type="ARBA" id="ARBA00022676"/>
    </source>
</evidence>
<evidence type="ECO:0000313" key="15">
    <source>
        <dbReference type="Proteomes" id="UP000199109"/>
    </source>
</evidence>
<organism evidence="14 15">
    <name type="scientific">Pricia antarctica</name>
    <dbReference type="NCBI Taxonomy" id="641691"/>
    <lineage>
        <taxon>Bacteria</taxon>
        <taxon>Pseudomonadati</taxon>
        <taxon>Bacteroidota</taxon>
        <taxon>Flavobacteriia</taxon>
        <taxon>Flavobacteriales</taxon>
        <taxon>Flavobacteriaceae</taxon>
        <taxon>Pricia</taxon>
    </lineage>
</organism>
<accession>A0A1G7I6E1</accession>
<feature type="transmembrane region" description="Helical" evidence="12">
    <location>
        <begin position="351"/>
        <end position="371"/>
    </location>
</feature>
<evidence type="ECO:0000256" key="6">
    <source>
        <dbReference type="ARBA" id="ARBA00022989"/>
    </source>
</evidence>
<dbReference type="InterPro" id="IPR029044">
    <property type="entry name" value="Nucleotide-diphossugar_trans"/>
</dbReference>
<evidence type="ECO:0000256" key="7">
    <source>
        <dbReference type="ARBA" id="ARBA00023136"/>
    </source>
</evidence>
<evidence type="ECO:0000256" key="5">
    <source>
        <dbReference type="ARBA" id="ARBA00022842"/>
    </source>
</evidence>
<evidence type="ECO:0000256" key="3">
    <source>
        <dbReference type="ARBA" id="ARBA00022679"/>
    </source>
</evidence>
<evidence type="ECO:0000256" key="12">
    <source>
        <dbReference type="SAM" id="Phobius"/>
    </source>
</evidence>
<keyword evidence="3 14" id="KW-0808">Transferase</keyword>
<evidence type="ECO:0000256" key="9">
    <source>
        <dbReference type="ARBA" id="ARBA00066964"/>
    </source>
</evidence>
<feature type="domain" description="Glycosyltransferase 2-like" evidence="13">
    <location>
        <begin position="159"/>
        <end position="363"/>
    </location>
</feature>
<evidence type="ECO:0000259" key="13">
    <source>
        <dbReference type="Pfam" id="PF13632"/>
    </source>
</evidence>
<dbReference type="EC" id="2.4.1.336" evidence="9"/>
<keyword evidence="6 12" id="KW-1133">Transmembrane helix</keyword>
<feature type="transmembrane region" description="Helical" evidence="12">
    <location>
        <begin position="7"/>
        <end position="26"/>
    </location>
</feature>
<dbReference type="Gene3D" id="3.90.550.10">
    <property type="entry name" value="Spore Coat Polysaccharide Biosynthesis Protein SpsA, Chain A"/>
    <property type="match status" value="1"/>
</dbReference>
<sequence length="486" mass="55696">MKSILNFFYTSWGYIALILLLCIGILKAPYIISIFLIGLICCICLLEAMKFKLWLGFHKPSDVLVNETRPMVSVHLAICNEPPYMVISTLKEILKQEYAQIEIIVVDNNTTERDSWVPVEDFCSTLPNVRFFHLEKWPFFKSGALNFARKVTHRNAEFVFVIDADYRLTPNALELAVSNFDRPNTALVQFPQAYQCDSKRHVPLIAEFDHFFDFYCFKADTCHGALATGTLSLIKITALDKVGGWPTNSITEDAELGARLQVAGYDIKYVPRIIGKGIAPIEQEDFIKQRKRWIFGNVQTLMNYSMRPWHNFEKWVSGVSQLTAWINMLGMPILILLCCLMLTPWLNQATFVHLSGGAYIAYWIFILSKIVQLQLDQGRRGAGAFRTFLIHFSSLDIGAFDWWPAMWGKNRPFIRTNKNKVRSDYKVNLLYPFLHLSLFFCALGFDSIIIAVNAFTFATLHVMATRFDYLCRAGTNSQIALNLKLH</sequence>
<dbReference type="InterPro" id="IPR001173">
    <property type="entry name" value="Glyco_trans_2-like"/>
</dbReference>
<feature type="transmembrane region" description="Helical" evidence="12">
    <location>
        <begin position="433"/>
        <end position="460"/>
    </location>
</feature>
<reference evidence="14 15" key="1">
    <citation type="submission" date="2016-10" db="EMBL/GenBank/DDBJ databases">
        <authorList>
            <person name="de Groot N.N."/>
        </authorList>
    </citation>
    <scope>NUCLEOTIDE SEQUENCE [LARGE SCALE GENOMIC DNA]</scope>
    <source>
        <strain evidence="14 15">DSM 23421</strain>
    </source>
</reference>
<evidence type="ECO:0000256" key="4">
    <source>
        <dbReference type="ARBA" id="ARBA00022692"/>
    </source>
</evidence>
<feature type="transmembrane region" description="Helical" evidence="12">
    <location>
        <begin position="32"/>
        <end position="49"/>
    </location>
</feature>
<dbReference type="EMBL" id="FNAO01000011">
    <property type="protein sequence ID" value="SDF08300.1"/>
    <property type="molecule type" value="Genomic_DNA"/>
</dbReference>
<evidence type="ECO:0000256" key="10">
    <source>
        <dbReference type="ARBA" id="ARBA00068721"/>
    </source>
</evidence>
<dbReference type="STRING" id="641691.SAMN05421636_11133"/>
<dbReference type="Pfam" id="PF13632">
    <property type="entry name" value="Glyco_trans_2_3"/>
    <property type="match status" value="1"/>
</dbReference>
<dbReference type="Proteomes" id="UP000199109">
    <property type="component" value="Unassembled WGS sequence"/>
</dbReference>
<dbReference type="AlphaFoldDB" id="A0A1G7I6E1"/>
<keyword evidence="2" id="KW-0328">Glycosyltransferase</keyword>
<keyword evidence="15" id="KW-1185">Reference proteome</keyword>
<comment type="subcellular location">
    <subcellularLocation>
        <location evidence="1">Membrane</location>
        <topology evidence="1">Multi-pass membrane protein</topology>
    </subcellularLocation>
</comment>
<dbReference type="GO" id="GO:0016758">
    <property type="term" value="F:hexosyltransferase activity"/>
    <property type="evidence" value="ECO:0007669"/>
    <property type="project" value="TreeGrafter"/>
</dbReference>
<dbReference type="PANTHER" id="PTHR43867">
    <property type="entry name" value="CELLULOSE SYNTHASE CATALYTIC SUBUNIT A [UDP-FORMING]"/>
    <property type="match status" value="1"/>
</dbReference>
<keyword evidence="7 12" id="KW-0472">Membrane</keyword>
<evidence type="ECO:0000256" key="8">
    <source>
        <dbReference type="ARBA" id="ARBA00053004"/>
    </source>
</evidence>
<feature type="transmembrane region" description="Helical" evidence="12">
    <location>
        <begin position="324"/>
        <end position="345"/>
    </location>
</feature>
<protein>
    <recommendedName>
        <fullName evidence="10">Beta-monoglucosyldiacylglycerol synthase</fullName>
        <ecNumber evidence="9">2.4.1.336</ecNumber>
    </recommendedName>
    <alternativeName>
        <fullName evidence="11">UDP-glucose:1,2-diacylglycerol 3-beta-D-glucosyltransferase</fullName>
    </alternativeName>
</protein>
<feature type="transmembrane region" description="Helical" evidence="12">
    <location>
        <begin position="383"/>
        <end position="403"/>
    </location>
</feature>
<gene>
    <name evidence="14" type="ORF">SAMN05421636_11133</name>
</gene>
<dbReference type="OrthoDB" id="9766299at2"/>
<dbReference type="PANTHER" id="PTHR43867:SF4">
    <property type="entry name" value="BETA-(1-3)-GLUCOSYL TRANSFERASE"/>
    <property type="match status" value="1"/>
</dbReference>